<evidence type="ECO:0000256" key="1">
    <source>
        <dbReference type="ARBA" id="ARBA00004571"/>
    </source>
</evidence>
<dbReference type="PANTHER" id="PTHR32552">
    <property type="entry name" value="FERRICHROME IRON RECEPTOR-RELATED"/>
    <property type="match status" value="1"/>
</dbReference>
<organism evidence="16 17">
    <name type="scientific">Novosphingobium rhizovicinum</name>
    <dbReference type="NCBI Taxonomy" id="3228928"/>
    <lineage>
        <taxon>Bacteria</taxon>
        <taxon>Pseudomonadati</taxon>
        <taxon>Pseudomonadota</taxon>
        <taxon>Alphaproteobacteria</taxon>
        <taxon>Sphingomonadales</taxon>
        <taxon>Sphingomonadaceae</taxon>
        <taxon>Novosphingobium</taxon>
    </lineage>
</organism>
<evidence type="ECO:0000256" key="7">
    <source>
        <dbReference type="ARBA" id="ARBA00023065"/>
    </source>
</evidence>
<keyword evidence="3 11" id="KW-1134">Transmembrane beta strand</keyword>
<dbReference type="PROSITE" id="PS52016">
    <property type="entry name" value="TONB_DEPENDENT_REC_3"/>
    <property type="match status" value="1"/>
</dbReference>
<feature type="domain" description="TonB-dependent receptor plug" evidence="15">
    <location>
        <begin position="54"/>
        <end position="160"/>
    </location>
</feature>
<feature type="chain" id="PRO_5046357707" evidence="13">
    <location>
        <begin position="29"/>
        <end position="783"/>
    </location>
</feature>
<sequence>MVRKGLRASASLVALAGATTLASSAAFAQEVAGPSARADDDIIIVTAQRRAEAQVDVPISITSLSTETLETANVQGLADIGKITPALRFDFAGGFFQPTIRGIGTAVTTSGGGGNVGIYIDGFYSPNPLAADFDLISVEGIQVLKGPQGTLFGRNTTGGAILVSTREPNTERNSFEGRVRYGRFNEARAEGIANIVVSDRVGISVEGLYSRGDGWQRDINNGNRRVGEFENWSGRVSLKGELTDSVSVLLRYKHSSVDDPSPLLAATYVDDDIGLGAPFGGIPGTYTTARNRIASGTVQEFFRSNSDVLQATVTADLGFADFTSYSQYRNEKVNASQDLDYSGVEVATPAQRAAYGIPPTTSLGFQLGLPNNNETWSQEFLLSSKAGTPLQWTAGLFYFENTDQYITLLDNAGNGPNQRLRFGGSSTTVKSYAAFVDATYEVTPQLFVTAGLRYAYDKVGDPYWNTRFLAPLTFTLPDGTVCSSENGRVYVGACDPSAVEFANDDRFTPRLVVRYKPSSRSSIYASFTRGYKAALLDVGGSCQNPPYVCTRVRPESVDAYEIGFKYEAPGFSVEGAGFYYDYQDLQVSIYEAGTARIVNAAQSEIYGLEGSLRYRPVTGLDLSAGASWVHARYKDFNNAPIYTPCSQLPPAVQATCAANGISFLVLGQDLDNVTMQRTPEFTGFVGARYATQLGGGGFSLSGNLSYSSSFYFGPSGIQFRQGGYETLSLRAQWTEPNERWYVAAYGDNVTNSRYLTQVQYSNFGLGANWSKPITYGVELGVNF</sequence>
<evidence type="ECO:0000256" key="6">
    <source>
        <dbReference type="ARBA" id="ARBA00023004"/>
    </source>
</evidence>
<evidence type="ECO:0000256" key="5">
    <source>
        <dbReference type="ARBA" id="ARBA00022692"/>
    </source>
</evidence>
<keyword evidence="9 11" id="KW-0472">Membrane</keyword>
<comment type="similarity">
    <text evidence="11 12">Belongs to the TonB-dependent receptor family.</text>
</comment>
<evidence type="ECO:0000256" key="3">
    <source>
        <dbReference type="ARBA" id="ARBA00022452"/>
    </source>
</evidence>
<keyword evidence="5 11" id="KW-0812">Transmembrane</keyword>
<dbReference type="RefSeq" id="WP_367769834.1">
    <property type="nucleotide sequence ID" value="NZ_JBFNXR010000019.1"/>
</dbReference>
<evidence type="ECO:0000259" key="15">
    <source>
        <dbReference type="Pfam" id="PF07715"/>
    </source>
</evidence>
<evidence type="ECO:0000256" key="4">
    <source>
        <dbReference type="ARBA" id="ARBA00022496"/>
    </source>
</evidence>
<keyword evidence="7" id="KW-0406">Ion transport</keyword>
<keyword evidence="17" id="KW-1185">Reference proteome</keyword>
<gene>
    <name evidence="16" type="ORF">ABUH87_03940</name>
</gene>
<dbReference type="PANTHER" id="PTHR32552:SF81">
    <property type="entry name" value="TONB-DEPENDENT OUTER MEMBRANE RECEPTOR"/>
    <property type="match status" value="1"/>
</dbReference>
<accession>A0ABV3R8A0</accession>
<evidence type="ECO:0000256" key="12">
    <source>
        <dbReference type="RuleBase" id="RU003357"/>
    </source>
</evidence>
<keyword evidence="6" id="KW-0408">Iron</keyword>
<evidence type="ECO:0000259" key="14">
    <source>
        <dbReference type="Pfam" id="PF00593"/>
    </source>
</evidence>
<evidence type="ECO:0000256" key="13">
    <source>
        <dbReference type="SAM" id="SignalP"/>
    </source>
</evidence>
<evidence type="ECO:0000256" key="9">
    <source>
        <dbReference type="ARBA" id="ARBA00023136"/>
    </source>
</evidence>
<proteinExistence type="inferred from homology"/>
<dbReference type="InterPro" id="IPR012910">
    <property type="entry name" value="Plug_dom"/>
</dbReference>
<dbReference type="Pfam" id="PF00593">
    <property type="entry name" value="TonB_dep_Rec_b-barrel"/>
    <property type="match status" value="1"/>
</dbReference>
<comment type="subcellular location">
    <subcellularLocation>
        <location evidence="1 11">Cell outer membrane</location>
        <topology evidence="1 11">Multi-pass membrane protein</topology>
    </subcellularLocation>
</comment>
<keyword evidence="4" id="KW-0410">Iron transport</keyword>
<evidence type="ECO:0000313" key="17">
    <source>
        <dbReference type="Proteomes" id="UP001556118"/>
    </source>
</evidence>
<keyword evidence="2 11" id="KW-0813">Transport</keyword>
<keyword evidence="13" id="KW-0732">Signal</keyword>
<dbReference type="InterPro" id="IPR000531">
    <property type="entry name" value="Beta-barrel_TonB"/>
</dbReference>
<evidence type="ECO:0000256" key="2">
    <source>
        <dbReference type="ARBA" id="ARBA00022448"/>
    </source>
</evidence>
<feature type="signal peptide" evidence="13">
    <location>
        <begin position="1"/>
        <end position="28"/>
    </location>
</feature>
<reference evidence="16 17" key="1">
    <citation type="submission" date="2024-06" db="EMBL/GenBank/DDBJ databases">
        <title>Novosphingobium rhizovicinus M1R2S20.</title>
        <authorList>
            <person name="Sun J.-Q."/>
        </authorList>
    </citation>
    <scope>NUCLEOTIDE SEQUENCE [LARGE SCALE GENOMIC DNA]</scope>
    <source>
        <strain evidence="16 17">M1R2S20</strain>
    </source>
</reference>
<dbReference type="Proteomes" id="UP001556118">
    <property type="component" value="Unassembled WGS sequence"/>
</dbReference>
<feature type="domain" description="TonB-dependent receptor-like beta-barrel" evidence="14">
    <location>
        <begin position="272"/>
        <end position="749"/>
    </location>
</feature>
<dbReference type="InterPro" id="IPR036942">
    <property type="entry name" value="Beta-barrel_TonB_sf"/>
</dbReference>
<dbReference type="Gene3D" id="2.40.170.20">
    <property type="entry name" value="TonB-dependent receptor, beta-barrel domain"/>
    <property type="match status" value="1"/>
</dbReference>
<protein>
    <submittedName>
        <fullName evidence="16">TonB-dependent receptor</fullName>
    </submittedName>
</protein>
<evidence type="ECO:0000256" key="11">
    <source>
        <dbReference type="PROSITE-ProRule" id="PRU01360"/>
    </source>
</evidence>
<keyword evidence="8 12" id="KW-0798">TonB box</keyword>
<evidence type="ECO:0000256" key="8">
    <source>
        <dbReference type="ARBA" id="ARBA00023077"/>
    </source>
</evidence>
<dbReference type="EMBL" id="JBFNXR010000019">
    <property type="protein sequence ID" value="MEW9854331.1"/>
    <property type="molecule type" value="Genomic_DNA"/>
</dbReference>
<keyword evidence="10 11" id="KW-0998">Cell outer membrane</keyword>
<evidence type="ECO:0000256" key="10">
    <source>
        <dbReference type="ARBA" id="ARBA00023237"/>
    </source>
</evidence>
<dbReference type="SUPFAM" id="SSF56935">
    <property type="entry name" value="Porins"/>
    <property type="match status" value="1"/>
</dbReference>
<dbReference type="Pfam" id="PF07715">
    <property type="entry name" value="Plug"/>
    <property type="match status" value="1"/>
</dbReference>
<dbReference type="InterPro" id="IPR039426">
    <property type="entry name" value="TonB-dep_rcpt-like"/>
</dbReference>
<comment type="caution">
    <text evidence="16">The sequence shown here is derived from an EMBL/GenBank/DDBJ whole genome shotgun (WGS) entry which is preliminary data.</text>
</comment>
<keyword evidence="16" id="KW-0675">Receptor</keyword>
<evidence type="ECO:0000313" key="16">
    <source>
        <dbReference type="EMBL" id="MEW9854331.1"/>
    </source>
</evidence>
<name>A0ABV3R8A0_9SPHN</name>